<accession>A0A451AYK2</accession>
<sequence>MNLASMEIPSVYIETTVVSYLTARPSRDLIVAAHQRITLEWWKTALPRCRAFVSPIVIQEASRGDPNAARRRLESIADFPVLEVTEDVNALAGEYFARTRIPEKARADTFHLSLATLHGMDYLLSWNFTHILGRTVRRIVQGINTILCLFLAQLRK</sequence>
<gene>
    <name evidence="1" type="ORF">BECKUNK1418G_GA0071005_104711</name>
    <name evidence="2" type="ORF">BECKUNK1418H_GA0071006_105111</name>
</gene>
<dbReference type="EMBL" id="CAADFZ010000047">
    <property type="protein sequence ID" value="VFK64500.1"/>
    <property type="molecule type" value="Genomic_DNA"/>
</dbReference>
<dbReference type="InterPro" id="IPR029060">
    <property type="entry name" value="PIN-like_dom_sf"/>
</dbReference>
<dbReference type="EMBL" id="CAADGD010000051">
    <property type="protein sequence ID" value="VFK71111.1"/>
    <property type="molecule type" value="Genomic_DNA"/>
</dbReference>
<reference evidence="2" key="1">
    <citation type="submission" date="2019-02" db="EMBL/GenBank/DDBJ databases">
        <authorList>
            <person name="Gruber-Vodicka R. H."/>
            <person name="Seah K. B. B."/>
        </authorList>
    </citation>
    <scope>NUCLEOTIDE SEQUENCE</scope>
    <source>
        <strain evidence="2">BECK_BY19</strain>
        <strain evidence="1">BECK_BY8</strain>
    </source>
</reference>
<organism evidence="2">
    <name type="scientific">Candidatus Kentrum sp. UNK</name>
    <dbReference type="NCBI Taxonomy" id="2126344"/>
    <lineage>
        <taxon>Bacteria</taxon>
        <taxon>Pseudomonadati</taxon>
        <taxon>Pseudomonadota</taxon>
        <taxon>Gammaproteobacteria</taxon>
        <taxon>Candidatus Kentrum</taxon>
    </lineage>
</organism>
<proteinExistence type="predicted"/>
<evidence type="ECO:0000313" key="2">
    <source>
        <dbReference type="EMBL" id="VFK71111.1"/>
    </source>
</evidence>
<dbReference type="AlphaFoldDB" id="A0A451AYK2"/>
<dbReference type="Gene3D" id="3.40.50.1010">
    <property type="entry name" value="5'-nuclease"/>
    <property type="match status" value="1"/>
</dbReference>
<dbReference type="CDD" id="cd18687">
    <property type="entry name" value="PIN_VapC-like"/>
    <property type="match status" value="1"/>
</dbReference>
<protein>
    <submittedName>
        <fullName evidence="2">PIN domain</fullName>
    </submittedName>
</protein>
<evidence type="ECO:0000313" key="1">
    <source>
        <dbReference type="EMBL" id="VFK64500.1"/>
    </source>
</evidence>
<dbReference type="SUPFAM" id="SSF88723">
    <property type="entry name" value="PIN domain-like"/>
    <property type="match status" value="1"/>
</dbReference>
<name>A0A451AYK2_9GAMM</name>